<evidence type="ECO:0000259" key="1">
    <source>
        <dbReference type="Pfam" id="PF13683"/>
    </source>
</evidence>
<reference evidence="2 3" key="1">
    <citation type="submission" date="2024-06" db="EMBL/GenBank/DDBJ databases">
        <title>The Natural Products Discovery Center: Release of the First 8490 Sequenced Strains for Exploring Actinobacteria Biosynthetic Diversity.</title>
        <authorList>
            <person name="Kalkreuter E."/>
            <person name="Kautsar S.A."/>
            <person name="Yang D."/>
            <person name="Bader C.D."/>
            <person name="Teijaro C.N."/>
            <person name="Fluegel L."/>
            <person name="Davis C.M."/>
            <person name="Simpson J.R."/>
            <person name="Lauterbach L."/>
            <person name="Steele A.D."/>
            <person name="Gui C."/>
            <person name="Meng S."/>
            <person name="Li G."/>
            <person name="Viehrig K."/>
            <person name="Ye F."/>
            <person name="Su P."/>
            <person name="Kiefer A.F."/>
            <person name="Nichols A."/>
            <person name="Cepeda A.J."/>
            <person name="Yan W."/>
            <person name="Fan B."/>
            <person name="Jiang Y."/>
            <person name="Adhikari A."/>
            <person name="Zheng C.-J."/>
            <person name="Schuster L."/>
            <person name="Cowan T.M."/>
            <person name="Smanski M.J."/>
            <person name="Chevrette M.G."/>
            <person name="De Carvalho L.P.S."/>
            <person name="Shen B."/>
        </authorList>
    </citation>
    <scope>NUCLEOTIDE SEQUENCE [LARGE SCALE GENOMIC DNA]</scope>
    <source>
        <strain evidence="2 3">NPDC048946</strain>
    </source>
</reference>
<evidence type="ECO:0000313" key="3">
    <source>
        <dbReference type="Proteomes" id="UP001551482"/>
    </source>
</evidence>
<accession>A0ABV3DFQ5</accession>
<sequence>MNAFAERWIASVRRECTDRLLITGEHHVRTVLDAYIKHYNTSRSHQGAGLHLRAPHDDPNILAFPTPPTRICRRQVLGGLLNEYQPAA</sequence>
<dbReference type="EMBL" id="JBEZFP010000020">
    <property type="protein sequence ID" value="MEU8133989.1"/>
    <property type="molecule type" value="Genomic_DNA"/>
</dbReference>
<feature type="domain" description="Integrase catalytic" evidence="1">
    <location>
        <begin position="2"/>
        <end position="49"/>
    </location>
</feature>
<dbReference type="InterPro" id="IPR001584">
    <property type="entry name" value="Integrase_cat-core"/>
</dbReference>
<name>A0ABV3DFQ5_9ACTN</name>
<gene>
    <name evidence="2" type="ORF">AB0C36_10805</name>
</gene>
<proteinExistence type="predicted"/>
<evidence type="ECO:0000313" key="2">
    <source>
        <dbReference type="EMBL" id="MEU8133989.1"/>
    </source>
</evidence>
<organism evidence="2 3">
    <name type="scientific">Streptodolium elevatio</name>
    <dbReference type="NCBI Taxonomy" id="3157996"/>
    <lineage>
        <taxon>Bacteria</taxon>
        <taxon>Bacillati</taxon>
        <taxon>Actinomycetota</taxon>
        <taxon>Actinomycetes</taxon>
        <taxon>Kitasatosporales</taxon>
        <taxon>Streptomycetaceae</taxon>
        <taxon>Streptodolium</taxon>
    </lineage>
</organism>
<dbReference type="Proteomes" id="UP001551482">
    <property type="component" value="Unassembled WGS sequence"/>
</dbReference>
<keyword evidence="3" id="KW-1185">Reference proteome</keyword>
<dbReference type="Pfam" id="PF13683">
    <property type="entry name" value="rve_3"/>
    <property type="match status" value="1"/>
</dbReference>
<protein>
    <submittedName>
        <fullName evidence="2">Integrase core domain-containing protein</fullName>
    </submittedName>
</protein>
<dbReference type="RefSeq" id="WP_358352285.1">
    <property type="nucleotide sequence ID" value="NZ_JBEZFP010000020.1"/>
</dbReference>
<comment type="caution">
    <text evidence="2">The sequence shown here is derived from an EMBL/GenBank/DDBJ whole genome shotgun (WGS) entry which is preliminary data.</text>
</comment>